<comment type="similarity">
    <text evidence="1">Belongs to the aldo/keto reductase family.</text>
</comment>
<dbReference type="Proteomes" id="UP001431783">
    <property type="component" value="Unassembled WGS sequence"/>
</dbReference>
<keyword evidence="2" id="KW-0521">NADP</keyword>
<dbReference type="PROSITE" id="PS00062">
    <property type="entry name" value="ALDOKETO_REDUCTASE_2"/>
    <property type="match status" value="1"/>
</dbReference>
<feature type="binding site" evidence="5">
    <location>
        <position position="118"/>
    </location>
    <ligand>
        <name>substrate</name>
    </ligand>
</feature>
<evidence type="ECO:0000259" key="7">
    <source>
        <dbReference type="Pfam" id="PF00248"/>
    </source>
</evidence>
<dbReference type="PROSITE" id="PS00798">
    <property type="entry name" value="ALDOKETO_REDUCTASE_1"/>
    <property type="match status" value="1"/>
</dbReference>
<accession>A0AAW1U321</accession>
<dbReference type="PANTHER" id="PTHR11732">
    <property type="entry name" value="ALDO/KETO REDUCTASE"/>
    <property type="match status" value="1"/>
</dbReference>
<comment type="caution">
    <text evidence="8">The sequence shown here is derived from an EMBL/GenBank/DDBJ whole genome shotgun (WGS) entry which is preliminary data.</text>
</comment>
<dbReference type="SUPFAM" id="SSF51430">
    <property type="entry name" value="NAD(P)-linked oxidoreductase"/>
    <property type="match status" value="1"/>
</dbReference>
<sequence>MSNMNSKTITISKGVEMPLIGFGTFQTANLDPERFESSLEEALKCGYRHIDTAYLYQNEDIVGKVVNRWISNGLVKREDLFITTKLPLTGVHPDRVEFFLNKSLKNLGLKYVDLYLVHYPICLKFDEVNNFPSDESGRLFTEPTDHVAVWKKMEEQVDSGKARSIGLSNFNQSQITKILNIARIKPANLQIEIHVYFQNHEIVDFCKKNGISVVAFSPLGCPAFNEFNKRVGLPTSETPNLMEDPVVVAIAKKHSKTPAQVLLRYLIERGLATIPKSLNHARIKENIDIFDFRLDNDDMSKLTSLNRGGTSKVVDLTKFKGLTDHPEYPYKEYLI</sequence>
<dbReference type="InterPro" id="IPR020471">
    <property type="entry name" value="AKR"/>
</dbReference>
<dbReference type="GO" id="GO:0016491">
    <property type="term" value="F:oxidoreductase activity"/>
    <property type="evidence" value="ECO:0007669"/>
    <property type="project" value="UniProtKB-KW"/>
</dbReference>
<dbReference type="InterPro" id="IPR036812">
    <property type="entry name" value="NAD(P)_OxRdtase_dom_sf"/>
</dbReference>
<dbReference type="PRINTS" id="PR00069">
    <property type="entry name" value="ALDKETRDTASE"/>
</dbReference>
<dbReference type="PROSITE" id="PS00063">
    <property type="entry name" value="ALDOKETO_REDUCTASE_3"/>
    <property type="match status" value="1"/>
</dbReference>
<dbReference type="Gene3D" id="3.20.20.100">
    <property type="entry name" value="NADP-dependent oxidoreductase domain"/>
    <property type="match status" value="1"/>
</dbReference>
<evidence type="ECO:0000256" key="2">
    <source>
        <dbReference type="ARBA" id="ARBA00022857"/>
    </source>
</evidence>
<evidence type="ECO:0000313" key="9">
    <source>
        <dbReference type="Proteomes" id="UP001431783"/>
    </source>
</evidence>
<gene>
    <name evidence="8" type="ORF">WA026_005858</name>
</gene>
<feature type="active site" description="Proton donor" evidence="4">
    <location>
        <position position="56"/>
    </location>
</feature>
<dbReference type="AlphaFoldDB" id="A0AAW1U321"/>
<protein>
    <recommendedName>
        <fullName evidence="7">NADP-dependent oxidoreductase domain-containing protein</fullName>
    </recommendedName>
</protein>
<feature type="site" description="Lowers pKa of active site Tyr" evidence="6">
    <location>
        <position position="85"/>
    </location>
</feature>
<keyword evidence="3" id="KW-0560">Oxidoreductase</keyword>
<proteinExistence type="inferred from homology"/>
<evidence type="ECO:0000256" key="6">
    <source>
        <dbReference type="PIRSR" id="PIRSR000097-3"/>
    </source>
</evidence>
<organism evidence="8 9">
    <name type="scientific">Henosepilachna vigintioctopunctata</name>
    <dbReference type="NCBI Taxonomy" id="420089"/>
    <lineage>
        <taxon>Eukaryota</taxon>
        <taxon>Metazoa</taxon>
        <taxon>Ecdysozoa</taxon>
        <taxon>Arthropoda</taxon>
        <taxon>Hexapoda</taxon>
        <taxon>Insecta</taxon>
        <taxon>Pterygota</taxon>
        <taxon>Neoptera</taxon>
        <taxon>Endopterygota</taxon>
        <taxon>Coleoptera</taxon>
        <taxon>Polyphaga</taxon>
        <taxon>Cucujiformia</taxon>
        <taxon>Coccinelloidea</taxon>
        <taxon>Coccinellidae</taxon>
        <taxon>Epilachninae</taxon>
        <taxon>Epilachnini</taxon>
        <taxon>Henosepilachna</taxon>
    </lineage>
</organism>
<feature type="domain" description="NADP-dependent oxidoreductase" evidence="7">
    <location>
        <begin position="20"/>
        <end position="306"/>
    </location>
</feature>
<dbReference type="FunFam" id="3.20.20.100:FF:000006">
    <property type="entry name" value="Aldo-keto reductase family 1 member A1"/>
    <property type="match status" value="1"/>
</dbReference>
<keyword evidence="9" id="KW-1185">Reference proteome</keyword>
<evidence type="ECO:0000256" key="3">
    <source>
        <dbReference type="ARBA" id="ARBA00023002"/>
    </source>
</evidence>
<dbReference type="EMBL" id="JARQZJ010000032">
    <property type="protein sequence ID" value="KAK9875058.1"/>
    <property type="molecule type" value="Genomic_DNA"/>
</dbReference>
<evidence type="ECO:0000256" key="1">
    <source>
        <dbReference type="ARBA" id="ARBA00007905"/>
    </source>
</evidence>
<evidence type="ECO:0000256" key="4">
    <source>
        <dbReference type="PIRSR" id="PIRSR000097-1"/>
    </source>
</evidence>
<name>A0AAW1U321_9CUCU</name>
<dbReference type="InterPro" id="IPR018170">
    <property type="entry name" value="Aldo/ket_reductase_CS"/>
</dbReference>
<reference evidence="8 9" key="1">
    <citation type="submission" date="2023-03" db="EMBL/GenBank/DDBJ databases">
        <title>Genome insight into feeding habits of ladybird beetles.</title>
        <authorList>
            <person name="Li H.-S."/>
            <person name="Huang Y.-H."/>
            <person name="Pang H."/>
        </authorList>
    </citation>
    <scope>NUCLEOTIDE SEQUENCE [LARGE SCALE GENOMIC DNA]</scope>
    <source>
        <strain evidence="8">SYSU_2023b</strain>
        <tissue evidence="8">Whole body</tissue>
    </source>
</reference>
<dbReference type="PIRSF" id="PIRSF000097">
    <property type="entry name" value="AKR"/>
    <property type="match status" value="1"/>
</dbReference>
<evidence type="ECO:0000256" key="5">
    <source>
        <dbReference type="PIRSR" id="PIRSR000097-2"/>
    </source>
</evidence>
<dbReference type="Pfam" id="PF00248">
    <property type="entry name" value="Aldo_ket_red"/>
    <property type="match status" value="1"/>
</dbReference>
<dbReference type="InterPro" id="IPR023210">
    <property type="entry name" value="NADP_OxRdtase_dom"/>
</dbReference>
<evidence type="ECO:0000313" key="8">
    <source>
        <dbReference type="EMBL" id="KAK9875058.1"/>
    </source>
</evidence>